<dbReference type="Pfam" id="PF00248">
    <property type="entry name" value="Aldo_ket_red"/>
    <property type="match status" value="1"/>
</dbReference>
<evidence type="ECO:0000313" key="3">
    <source>
        <dbReference type="Proteomes" id="UP001500212"/>
    </source>
</evidence>
<dbReference type="InterPro" id="IPR023210">
    <property type="entry name" value="NADP_OxRdtase_dom"/>
</dbReference>
<proteinExistence type="predicted"/>
<organism evidence="2 3">
    <name type="scientific">Actinoallomurus liliacearum</name>
    <dbReference type="NCBI Taxonomy" id="1080073"/>
    <lineage>
        <taxon>Bacteria</taxon>
        <taxon>Bacillati</taxon>
        <taxon>Actinomycetota</taxon>
        <taxon>Actinomycetes</taxon>
        <taxon>Streptosporangiales</taxon>
        <taxon>Thermomonosporaceae</taxon>
        <taxon>Actinoallomurus</taxon>
    </lineage>
</organism>
<feature type="domain" description="NADP-dependent oxidoreductase" evidence="1">
    <location>
        <begin position="15"/>
        <end position="314"/>
    </location>
</feature>
<accession>A0ABP8TM97</accession>
<dbReference type="Gene3D" id="3.20.20.100">
    <property type="entry name" value="NADP-dependent oxidoreductase domain"/>
    <property type="match status" value="1"/>
</dbReference>
<reference evidence="3" key="1">
    <citation type="journal article" date="2019" name="Int. J. Syst. Evol. Microbiol.">
        <title>The Global Catalogue of Microorganisms (GCM) 10K type strain sequencing project: providing services to taxonomists for standard genome sequencing and annotation.</title>
        <authorList>
            <consortium name="The Broad Institute Genomics Platform"/>
            <consortium name="The Broad Institute Genome Sequencing Center for Infectious Disease"/>
            <person name="Wu L."/>
            <person name="Ma J."/>
        </authorList>
    </citation>
    <scope>NUCLEOTIDE SEQUENCE [LARGE SCALE GENOMIC DNA]</scope>
    <source>
        <strain evidence="3">JCM 17938</strain>
    </source>
</reference>
<dbReference type="PANTHER" id="PTHR43364">
    <property type="entry name" value="NADH-SPECIFIC METHYLGLYOXAL REDUCTASE-RELATED"/>
    <property type="match status" value="1"/>
</dbReference>
<dbReference type="Proteomes" id="UP001500212">
    <property type="component" value="Unassembled WGS sequence"/>
</dbReference>
<dbReference type="InterPro" id="IPR036812">
    <property type="entry name" value="NAD(P)_OxRdtase_dom_sf"/>
</dbReference>
<evidence type="ECO:0000259" key="1">
    <source>
        <dbReference type="Pfam" id="PF00248"/>
    </source>
</evidence>
<dbReference type="RefSeq" id="WP_345354002.1">
    <property type="nucleotide sequence ID" value="NZ_BAABHJ010000008.1"/>
</dbReference>
<keyword evidence="3" id="KW-1185">Reference proteome</keyword>
<dbReference type="SUPFAM" id="SSF51430">
    <property type="entry name" value="NAD(P)-linked oxidoreductase"/>
    <property type="match status" value="1"/>
</dbReference>
<dbReference type="CDD" id="cd19752">
    <property type="entry name" value="AKR_unchar"/>
    <property type="match status" value="1"/>
</dbReference>
<gene>
    <name evidence="2" type="ORF">GCM10023195_30970</name>
</gene>
<dbReference type="EMBL" id="BAABHJ010000008">
    <property type="protein sequence ID" value="GAA4608011.1"/>
    <property type="molecule type" value="Genomic_DNA"/>
</dbReference>
<comment type="caution">
    <text evidence="2">The sequence shown here is derived from an EMBL/GenBank/DDBJ whole genome shotgun (WGS) entry which is preliminary data.</text>
</comment>
<sequence length="326" mass="35046">MRQRTLADGTTVSALCLGAMWFGTRTDEATAFAILDRFVEAGGSVIDTADNYAFWTENGAGGESEAVLGRWLADRGARDQVVISSKVGAQPTVPGTSWRESGEGLSAGAIRSAVEGSLRRLGTDRIDVYWAHVEDRTVPIEETVDAFASLVEQGTVGVVGASNYALWKVERARATARGQGRPGYTCLQLRHSYLRPRLDVTAPDDHVFGNVDAETLDYVRSEPDMSLWAYSPLLSGAYARPDRPLLPAYDHPGTPARLAALREVADKIGATVNQVVLAWLMGGDPPVIPVVGVSSVEQLDEALAAADLELDEELRRHLDIAGDLDG</sequence>
<protein>
    <submittedName>
        <fullName evidence="2">Aldo/keto reductase</fullName>
    </submittedName>
</protein>
<dbReference type="PANTHER" id="PTHR43364:SF6">
    <property type="entry name" value="OXIDOREDUCTASE-RELATED"/>
    <property type="match status" value="1"/>
</dbReference>
<name>A0ABP8TM97_9ACTN</name>
<evidence type="ECO:0000313" key="2">
    <source>
        <dbReference type="EMBL" id="GAA4608011.1"/>
    </source>
</evidence>
<dbReference type="InterPro" id="IPR050523">
    <property type="entry name" value="AKR_Detox_Biosynth"/>
</dbReference>